<gene>
    <name evidence="1" type="ORF">PSON_ATCC_30995.1.T1780008</name>
</gene>
<organism evidence="1 2">
    <name type="scientific">Paramecium sonneborni</name>
    <dbReference type="NCBI Taxonomy" id="65129"/>
    <lineage>
        <taxon>Eukaryota</taxon>
        <taxon>Sar</taxon>
        <taxon>Alveolata</taxon>
        <taxon>Ciliophora</taxon>
        <taxon>Intramacronucleata</taxon>
        <taxon>Oligohymenophorea</taxon>
        <taxon>Peniculida</taxon>
        <taxon>Parameciidae</taxon>
        <taxon>Paramecium</taxon>
    </lineage>
</organism>
<protein>
    <submittedName>
        <fullName evidence="1">Uncharacterized protein</fullName>
    </submittedName>
</protein>
<evidence type="ECO:0000313" key="1">
    <source>
        <dbReference type="EMBL" id="CAD8127576.1"/>
    </source>
</evidence>
<evidence type="ECO:0000313" key="2">
    <source>
        <dbReference type="Proteomes" id="UP000692954"/>
    </source>
</evidence>
<dbReference type="OrthoDB" id="307132at2759"/>
<dbReference type="Proteomes" id="UP000692954">
    <property type="component" value="Unassembled WGS sequence"/>
</dbReference>
<dbReference type="EMBL" id="CAJJDN010000178">
    <property type="protein sequence ID" value="CAD8127576.1"/>
    <property type="molecule type" value="Genomic_DNA"/>
</dbReference>
<name>A0A8S1RH19_9CILI</name>
<reference evidence="1" key="1">
    <citation type="submission" date="2021-01" db="EMBL/GenBank/DDBJ databases">
        <authorList>
            <consortium name="Genoscope - CEA"/>
            <person name="William W."/>
        </authorList>
    </citation>
    <scope>NUCLEOTIDE SEQUENCE</scope>
</reference>
<sequence length="104" mass="11995">MSKQCEFKIGNIVDPKLWANPRTMSSQQLQSFTSLEMVRLNYTFKTLKKSLPYIVGVISGCLITKFVVDGLVQGFIFGENDIEQNLIIRKWWKIIGNENISQYC</sequence>
<accession>A0A8S1RH19</accession>
<proteinExistence type="predicted"/>
<comment type="caution">
    <text evidence="1">The sequence shown here is derived from an EMBL/GenBank/DDBJ whole genome shotgun (WGS) entry which is preliminary data.</text>
</comment>
<dbReference type="AlphaFoldDB" id="A0A8S1RH19"/>
<keyword evidence="2" id="KW-1185">Reference proteome</keyword>